<evidence type="ECO:0000313" key="2">
    <source>
        <dbReference type="Proteomes" id="UP000198104"/>
    </source>
</evidence>
<protein>
    <submittedName>
        <fullName evidence="1">Uncharacterized protein</fullName>
    </submittedName>
</protein>
<name>A0A254PUX8_9BURK</name>
<dbReference type="EMBL" id="NGUO01000015">
    <property type="protein sequence ID" value="OWS70370.1"/>
    <property type="molecule type" value="Genomic_DNA"/>
</dbReference>
<sequence length="59" mass="6396">MALALLACSSYPDINSDPAKNNKATFQRDAIDCAQSYPDSGSGVHVKQRIGCMNIKGWH</sequence>
<comment type="caution">
    <text evidence="1">The sequence shown here is derived from an EMBL/GenBank/DDBJ whole genome shotgun (WGS) entry which is preliminary data.</text>
</comment>
<organism evidence="1 2">
    <name type="scientific">Polynucleobacter aenigmaticus</name>
    <dbReference type="NCBI Taxonomy" id="1743164"/>
    <lineage>
        <taxon>Bacteria</taxon>
        <taxon>Pseudomonadati</taxon>
        <taxon>Pseudomonadota</taxon>
        <taxon>Betaproteobacteria</taxon>
        <taxon>Burkholderiales</taxon>
        <taxon>Burkholderiaceae</taxon>
        <taxon>Polynucleobacter</taxon>
    </lineage>
</organism>
<dbReference type="AlphaFoldDB" id="A0A254PUX8"/>
<dbReference type="Proteomes" id="UP000198104">
    <property type="component" value="Unassembled WGS sequence"/>
</dbReference>
<evidence type="ECO:0000313" key="1">
    <source>
        <dbReference type="EMBL" id="OWS70370.1"/>
    </source>
</evidence>
<accession>A0A254PUX8</accession>
<keyword evidence="2" id="KW-1185">Reference proteome</keyword>
<reference evidence="1 2" key="1">
    <citation type="submission" date="2017-05" db="EMBL/GenBank/DDBJ databases">
        <title>Polynucleobacter sp. MWH-K35W1 isolated from the permanently anoxic monimolimnion of a meromictic lake.</title>
        <authorList>
            <person name="Hahn M.W."/>
        </authorList>
    </citation>
    <scope>NUCLEOTIDE SEQUENCE [LARGE SCALE GENOMIC DNA]</scope>
    <source>
        <strain evidence="1 2">MWH-K35W1</strain>
    </source>
</reference>
<proteinExistence type="predicted"/>
<gene>
    <name evidence="1" type="ORF">CBI30_09450</name>
</gene>